<comment type="caution">
    <text evidence="1">The sequence shown here is derived from an EMBL/GenBank/DDBJ whole genome shotgun (WGS) entry which is preliminary data.</text>
</comment>
<name>A0A0F8ZP73_9ZZZZ</name>
<proteinExistence type="predicted"/>
<organism evidence="1">
    <name type="scientific">marine sediment metagenome</name>
    <dbReference type="NCBI Taxonomy" id="412755"/>
    <lineage>
        <taxon>unclassified sequences</taxon>
        <taxon>metagenomes</taxon>
        <taxon>ecological metagenomes</taxon>
    </lineage>
</organism>
<reference evidence="1" key="1">
    <citation type="journal article" date="2015" name="Nature">
        <title>Complex archaea that bridge the gap between prokaryotes and eukaryotes.</title>
        <authorList>
            <person name="Spang A."/>
            <person name="Saw J.H."/>
            <person name="Jorgensen S.L."/>
            <person name="Zaremba-Niedzwiedzka K."/>
            <person name="Martijn J."/>
            <person name="Lind A.E."/>
            <person name="van Eijk R."/>
            <person name="Schleper C."/>
            <person name="Guy L."/>
            <person name="Ettema T.J."/>
        </authorList>
    </citation>
    <scope>NUCLEOTIDE SEQUENCE</scope>
</reference>
<protein>
    <submittedName>
        <fullName evidence="1">Uncharacterized protein</fullName>
    </submittedName>
</protein>
<feature type="non-terminal residue" evidence="1">
    <location>
        <position position="61"/>
    </location>
</feature>
<accession>A0A0F8ZP73</accession>
<sequence length="61" mass="6700">MRGRIGRFVGLSCRKNKDAGRGVSLSPYFRRLAAAPLEDRRLLSAAPGDEALELFRISPAL</sequence>
<dbReference type="AlphaFoldDB" id="A0A0F8ZP73"/>
<evidence type="ECO:0000313" key="1">
    <source>
        <dbReference type="EMBL" id="KKK95667.1"/>
    </source>
</evidence>
<gene>
    <name evidence="1" type="ORF">LCGC14_2670490</name>
</gene>
<dbReference type="EMBL" id="LAZR01046810">
    <property type="protein sequence ID" value="KKK95667.1"/>
    <property type="molecule type" value="Genomic_DNA"/>
</dbReference>